<feature type="domain" description="VanZ-like" evidence="2">
    <location>
        <begin position="22"/>
        <end position="86"/>
    </location>
</feature>
<accession>A0A927JDC3</accession>
<comment type="caution">
    <text evidence="3">The sequence shown here is derived from an EMBL/GenBank/DDBJ whole genome shotgun (WGS) entry which is preliminary data.</text>
</comment>
<gene>
    <name evidence="3" type="ORF">HT102_08720</name>
</gene>
<sequence length="97" mass="10287">MLFAPAPETSSAIPHIDKAIHAGMFLALAVASRFARIPVFATLVWLLVFAALSEVLQGALPIDRSPDPLDAIADAVGAIMGILLYTKLFDARSEEPA</sequence>
<evidence type="ECO:0000313" key="4">
    <source>
        <dbReference type="Proteomes" id="UP000642993"/>
    </source>
</evidence>
<protein>
    <submittedName>
        <fullName evidence="3">VanZ family protein</fullName>
    </submittedName>
</protein>
<dbReference type="Proteomes" id="UP000642993">
    <property type="component" value="Unassembled WGS sequence"/>
</dbReference>
<evidence type="ECO:0000259" key="2">
    <source>
        <dbReference type="Pfam" id="PF04892"/>
    </source>
</evidence>
<keyword evidence="4" id="KW-1185">Reference proteome</keyword>
<reference evidence="3" key="1">
    <citation type="submission" date="2020-09" db="EMBL/GenBank/DDBJ databases">
        <title>Hoyosella lacisalsi sp. nov., a halotolerant actinobacterium isolated from soil of Lake Gudzhirganskoe.</title>
        <authorList>
            <person name="Yang Q."/>
            <person name="Guo P.Y."/>
            <person name="Liu S.W."/>
            <person name="Li F.N."/>
            <person name="Sun C.H."/>
        </authorList>
    </citation>
    <scope>NUCLEOTIDE SEQUENCE</scope>
    <source>
        <strain evidence="3">G463</strain>
    </source>
</reference>
<dbReference type="PANTHER" id="PTHR28008:SF1">
    <property type="entry name" value="DOMAIN PROTEIN, PUTATIVE (AFU_ORTHOLOGUE AFUA_3G10980)-RELATED"/>
    <property type="match status" value="1"/>
</dbReference>
<name>A0A927JDC3_9ACTN</name>
<keyword evidence="1" id="KW-1133">Transmembrane helix</keyword>
<keyword evidence="1" id="KW-0472">Membrane</keyword>
<dbReference type="InterPro" id="IPR006976">
    <property type="entry name" value="VanZ-like"/>
</dbReference>
<organism evidence="3 4">
    <name type="scientific">Lolliginicoccus lacisalsi</name>
    <dbReference type="NCBI Taxonomy" id="2742202"/>
    <lineage>
        <taxon>Bacteria</taxon>
        <taxon>Bacillati</taxon>
        <taxon>Actinomycetota</taxon>
        <taxon>Actinomycetes</taxon>
        <taxon>Mycobacteriales</taxon>
        <taxon>Hoyosellaceae</taxon>
        <taxon>Lolliginicoccus</taxon>
    </lineage>
</organism>
<keyword evidence="1" id="KW-0812">Transmembrane</keyword>
<dbReference type="Pfam" id="PF04892">
    <property type="entry name" value="VanZ"/>
    <property type="match status" value="1"/>
</dbReference>
<dbReference type="EMBL" id="JACYWE010000004">
    <property type="protein sequence ID" value="MBD8506567.1"/>
    <property type="molecule type" value="Genomic_DNA"/>
</dbReference>
<evidence type="ECO:0000256" key="1">
    <source>
        <dbReference type="SAM" id="Phobius"/>
    </source>
</evidence>
<proteinExistence type="predicted"/>
<feature type="transmembrane region" description="Helical" evidence="1">
    <location>
        <begin position="34"/>
        <end position="52"/>
    </location>
</feature>
<dbReference type="AlphaFoldDB" id="A0A927JDC3"/>
<dbReference type="PANTHER" id="PTHR28008">
    <property type="entry name" value="DOMAIN PROTEIN, PUTATIVE (AFU_ORTHOLOGUE AFUA_3G10980)-RELATED"/>
    <property type="match status" value="1"/>
</dbReference>
<evidence type="ECO:0000313" key="3">
    <source>
        <dbReference type="EMBL" id="MBD8506567.1"/>
    </source>
</evidence>